<evidence type="ECO:0000256" key="3">
    <source>
        <dbReference type="ARBA" id="ARBA00022553"/>
    </source>
</evidence>
<keyword evidence="8" id="KW-0902">Two-component regulatory system</keyword>
<dbReference type="SUPFAM" id="SSF52172">
    <property type="entry name" value="CheY-like"/>
    <property type="match status" value="1"/>
</dbReference>
<dbReference type="CDD" id="cd16917">
    <property type="entry name" value="HATPase_UhpB-NarQ-NarX-like"/>
    <property type="match status" value="1"/>
</dbReference>
<keyword evidence="4" id="KW-0808">Transferase</keyword>
<dbReference type="CDD" id="cd00156">
    <property type="entry name" value="REC"/>
    <property type="match status" value="1"/>
</dbReference>
<keyword evidence="7" id="KW-0067">ATP-binding</keyword>
<evidence type="ECO:0000256" key="6">
    <source>
        <dbReference type="ARBA" id="ARBA00022777"/>
    </source>
</evidence>
<dbReference type="InterPro" id="IPR003594">
    <property type="entry name" value="HATPase_dom"/>
</dbReference>
<dbReference type="InterPro" id="IPR036890">
    <property type="entry name" value="HATPase_C_sf"/>
</dbReference>
<evidence type="ECO:0000256" key="9">
    <source>
        <dbReference type="PROSITE-ProRule" id="PRU00169"/>
    </source>
</evidence>
<evidence type="ECO:0000256" key="10">
    <source>
        <dbReference type="SAM" id="Coils"/>
    </source>
</evidence>
<dbReference type="PANTHER" id="PTHR24421">
    <property type="entry name" value="NITRATE/NITRITE SENSOR PROTEIN NARX-RELATED"/>
    <property type="match status" value="1"/>
</dbReference>
<reference evidence="14" key="1">
    <citation type="journal article" date="2019" name="Int. J. Syst. Evol. Microbiol.">
        <title>The Global Catalogue of Microorganisms (GCM) 10K type strain sequencing project: providing services to taxonomists for standard genome sequencing and annotation.</title>
        <authorList>
            <consortium name="The Broad Institute Genomics Platform"/>
            <consortium name="The Broad Institute Genome Sequencing Center for Infectious Disease"/>
            <person name="Wu L."/>
            <person name="Ma J."/>
        </authorList>
    </citation>
    <scope>NUCLEOTIDE SEQUENCE [LARGE SCALE GENOMIC DNA]</scope>
    <source>
        <strain evidence="14">KCTC 52168</strain>
    </source>
</reference>
<dbReference type="Pfam" id="PF00072">
    <property type="entry name" value="Response_reg"/>
    <property type="match status" value="1"/>
</dbReference>
<dbReference type="Gene3D" id="3.30.565.10">
    <property type="entry name" value="Histidine kinase-like ATPase, C-terminal domain"/>
    <property type="match status" value="1"/>
</dbReference>
<dbReference type="Gene3D" id="1.20.5.1930">
    <property type="match status" value="1"/>
</dbReference>
<evidence type="ECO:0000256" key="2">
    <source>
        <dbReference type="ARBA" id="ARBA00012438"/>
    </source>
</evidence>
<sequence>MRELLVVEDSEEDYFLTLATLKRQGVQAHCERVEDEAAMKAALARKQFDAVISDHNLPNFSSFGALACLRASAQASLPFIIVSGEIGEDLAVQAMREGADDYLLKGRLARLSNALEQAIERAALRAENAAQQARLAQSEAKLAALSAHLQHAVERERSDIGRELHDDVGGQLTALRFDLDWIERHSAGDVKARALRALATADEALHAARRILRSLRPPVLDQGVIAALQWQVRSFKERHGIDAVIAFNAEPRDLHPDVALTLLRVGQEALTNVAKHAKATEVALDFVDLGDQVSLEVADNGVGLGAQALAKPDSFGLSGLRERVRALGGEMDLISETGELATRGTTLIVTLPRQPATLAEPA</sequence>
<evidence type="ECO:0000259" key="11">
    <source>
        <dbReference type="PROSITE" id="PS50109"/>
    </source>
</evidence>
<dbReference type="PROSITE" id="PS50109">
    <property type="entry name" value="HIS_KIN"/>
    <property type="match status" value="1"/>
</dbReference>
<evidence type="ECO:0000256" key="4">
    <source>
        <dbReference type="ARBA" id="ARBA00022679"/>
    </source>
</evidence>
<keyword evidence="14" id="KW-1185">Reference proteome</keyword>
<gene>
    <name evidence="13" type="ORF">ACFOEN_16930</name>
</gene>
<dbReference type="InterPro" id="IPR011006">
    <property type="entry name" value="CheY-like_superfamily"/>
</dbReference>
<dbReference type="Pfam" id="PF02518">
    <property type="entry name" value="HATPase_c"/>
    <property type="match status" value="1"/>
</dbReference>
<dbReference type="EC" id="2.7.13.3" evidence="2"/>
<evidence type="ECO:0000256" key="8">
    <source>
        <dbReference type="ARBA" id="ARBA00023012"/>
    </source>
</evidence>
<evidence type="ECO:0000256" key="1">
    <source>
        <dbReference type="ARBA" id="ARBA00000085"/>
    </source>
</evidence>
<organism evidence="13 14">
    <name type="scientific">Piscinibacterium candidicorallinum</name>
    <dbReference type="NCBI Taxonomy" id="1793872"/>
    <lineage>
        <taxon>Bacteria</taxon>
        <taxon>Pseudomonadati</taxon>
        <taxon>Pseudomonadota</taxon>
        <taxon>Betaproteobacteria</taxon>
        <taxon>Burkholderiales</taxon>
        <taxon>Piscinibacterium</taxon>
    </lineage>
</organism>
<dbReference type="Gene3D" id="3.40.50.2300">
    <property type="match status" value="1"/>
</dbReference>
<proteinExistence type="predicted"/>
<evidence type="ECO:0000313" key="14">
    <source>
        <dbReference type="Proteomes" id="UP001595556"/>
    </source>
</evidence>
<name>A0ABV7H5Y7_9BURK</name>
<dbReference type="EMBL" id="JBHRTI010000010">
    <property type="protein sequence ID" value="MFC3149309.1"/>
    <property type="molecule type" value="Genomic_DNA"/>
</dbReference>
<keyword evidence="6 13" id="KW-0418">Kinase</keyword>
<accession>A0ABV7H5Y7</accession>
<dbReference type="RefSeq" id="WP_377305959.1">
    <property type="nucleotide sequence ID" value="NZ_CP180191.1"/>
</dbReference>
<dbReference type="Proteomes" id="UP001595556">
    <property type="component" value="Unassembled WGS sequence"/>
</dbReference>
<dbReference type="InterPro" id="IPR011712">
    <property type="entry name" value="Sig_transdc_His_kin_sub3_dim/P"/>
</dbReference>
<dbReference type="PROSITE" id="PS50110">
    <property type="entry name" value="RESPONSE_REGULATORY"/>
    <property type="match status" value="1"/>
</dbReference>
<evidence type="ECO:0000259" key="12">
    <source>
        <dbReference type="PROSITE" id="PS50110"/>
    </source>
</evidence>
<feature type="domain" description="Histidine kinase" evidence="11">
    <location>
        <begin position="262"/>
        <end position="355"/>
    </location>
</feature>
<dbReference type="InterPro" id="IPR001789">
    <property type="entry name" value="Sig_transdc_resp-reg_receiver"/>
</dbReference>
<keyword evidence="5" id="KW-0547">Nucleotide-binding</keyword>
<dbReference type="Pfam" id="PF07730">
    <property type="entry name" value="HisKA_3"/>
    <property type="match status" value="1"/>
</dbReference>
<dbReference type="GO" id="GO:0016301">
    <property type="term" value="F:kinase activity"/>
    <property type="evidence" value="ECO:0007669"/>
    <property type="project" value="UniProtKB-KW"/>
</dbReference>
<comment type="catalytic activity">
    <reaction evidence="1">
        <text>ATP + protein L-histidine = ADP + protein N-phospho-L-histidine.</text>
        <dbReference type="EC" id="2.7.13.3"/>
    </reaction>
</comment>
<dbReference type="SUPFAM" id="SSF55874">
    <property type="entry name" value="ATPase domain of HSP90 chaperone/DNA topoisomerase II/histidine kinase"/>
    <property type="match status" value="1"/>
</dbReference>
<feature type="modified residue" description="4-aspartylphosphate" evidence="9">
    <location>
        <position position="54"/>
    </location>
</feature>
<dbReference type="InterPro" id="IPR050482">
    <property type="entry name" value="Sensor_HK_TwoCompSys"/>
</dbReference>
<evidence type="ECO:0000256" key="7">
    <source>
        <dbReference type="ARBA" id="ARBA00022840"/>
    </source>
</evidence>
<keyword evidence="3 9" id="KW-0597">Phosphoprotein</keyword>
<protein>
    <recommendedName>
        <fullName evidence="2">histidine kinase</fullName>
        <ecNumber evidence="2">2.7.13.3</ecNumber>
    </recommendedName>
</protein>
<feature type="coiled-coil region" evidence="10">
    <location>
        <begin position="112"/>
        <end position="155"/>
    </location>
</feature>
<dbReference type="PANTHER" id="PTHR24421:SF10">
    <property type="entry name" value="NITRATE_NITRITE SENSOR PROTEIN NARQ"/>
    <property type="match status" value="1"/>
</dbReference>
<feature type="domain" description="Response regulatory" evidence="12">
    <location>
        <begin position="3"/>
        <end position="120"/>
    </location>
</feature>
<dbReference type="InterPro" id="IPR005467">
    <property type="entry name" value="His_kinase_dom"/>
</dbReference>
<evidence type="ECO:0000313" key="13">
    <source>
        <dbReference type="EMBL" id="MFC3149309.1"/>
    </source>
</evidence>
<comment type="caution">
    <text evidence="13">The sequence shown here is derived from an EMBL/GenBank/DDBJ whole genome shotgun (WGS) entry which is preliminary data.</text>
</comment>
<keyword evidence="10" id="KW-0175">Coiled coil</keyword>
<dbReference type="SMART" id="SM00448">
    <property type="entry name" value="REC"/>
    <property type="match status" value="1"/>
</dbReference>
<evidence type="ECO:0000256" key="5">
    <source>
        <dbReference type="ARBA" id="ARBA00022741"/>
    </source>
</evidence>
<dbReference type="SMART" id="SM00387">
    <property type="entry name" value="HATPase_c"/>
    <property type="match status" value="1"/>
</dbReference>